<dbReference type="Proteomes" id="UP000248330">
    <property type="component" value="Unassembled WGS sequence"/>
</dbReference>
<feature type="signal peptide" evidence="2">
    <location>
        <begin position="1"/>
        <end position="23"/>
    </location>
</feature>
<evidence type="ECO:0000256" key="1">
    <source>
        <dbReference type="SAM" id="MobiDB-lite"/>
    </source>
</evidence>
<dbReference type="AlphaFoldDB" id="A0A318EJ87"/>
<evidence type="ECO:0000313" key="3">
    <source>
        <dbReference type="EMBL" id="PXV70676.1"/>
    </source>
</evidence>
<feature type="region of interest" description="Disordered" evidence="1">
    <location>
        <begin position="206"/>
        <end position="227"/>
    </location>
</feature>
<evidence type="ECO:0000313" key="4">
    <source>
        <dbReference type="Proteomes" id="UP000248330"/>
    </source>
</evidence>
<evidence type="ECO:0000256" key="2">
    <source>
        <dbReference type="SAM" id="SignalP"/>
    </source>
</evidence>
<protein>
    <recommendedName>
        <fullName evidence="5">DUF4124 domain-containing protein</fullName>
    </recommendedName>
</protein>
<gene>
    <name evidence="3" type="ORF">C8D93_102535</name>
</gene>
<reference evidence="3 4" key="1">
    <citation type="submission" date="2018-04" db="EMBL/GenBank/DDBJ databases">
        <title>Genomic Encyclopedia of Type Strains, Phase IV (KMG-IV): sequencing the most valuable type-strain genomes for metagenomic binning, comparative biology and taxonomic classification.</title>
        <authorList>
            <person name="Goeker M."/>
        </authorList>
    </citation>
    <scope>NUCLEOTIDE SEQUENCE [LARGE SCALE GENOMIC DNA]</scope>
    <source>
        <strain evidence="3 4">DSM 104150</strain>
    </source>
</reference>
<keyword evidence="2" id="KW-0732">Signal</keyword>
<sequence length="227" mass="25886">MFRKSFRQLGMAIVIGGMPMLMAEAAGSIVCWTDENGRRACGDRVPPQYARQERKVYDDAGRVVQTLPRQKTPEEIEAEARRAADLEARRRRAAEQAAYDRFLLTTFADVGELEKTRDNRLQTLDGRLNLARDTLRENRRGVEQLKGQIADVEEAGRKVPSRLTRQLETFETAVEDNRRAVGKLREERDVIRDKFDRDIARYRELKGLGATPAESSSVSSSREDDED</sequence>
<keyword evidence="4" id="KW-1185">Reference proteome</keyword>
<proteinExistence type="predicted"/>
<dbReference type="EMBL" id="QICN01000002">
    <property type="protein sequence ID" value="PXV70676.1"/>
    <property type="molecule type" value="Genomic_DNA"/>
</dbReference>
<accession>A0A318EJ87</accession>
<comment type="caution">
    <text evidence="3">The sequence shown here is derived from an EMBL/GenBank/DDBJ whole genome shotgun (WGS) entry which is preliminary data.</text>
</comment>
<feature type="chain" id="PRO_5016351943" description="DUF4124 domain-containing protein" evidence="2">
    <location>
        <begin position="24"/>
        <end position="227"/>
    </location>
</feature>
<name>A0A318EJ87_9GAMM</name>
<evidence type="ECO:0008006" key="5">
    <source>
        <dbReference type="Google" id="ProtNLM"/>
    </source>
</evidence>
<organism evidence="3 4">
    <name type="scientific">Sinimarinibacterium flocculans</name>
    <dbReference type="NCBI Taxonomy" id="985250"/>
    <lineage>
        <taxon>Bacteria</taxon>
        <taxon>Pseudomonadati</taxon>
        <taxon>Pseudomonadota</taxon>
        <taxon>Gammaproteobacteria</taxon>
        <taxon>Nevskiales</taxon>
        <taxon>Nevskiaceae</taxon>
        <taxon>Sinimarinibacterium</taxon>
    </lineage>
</organism>